<evidence type="ECO:0000313" key="1">
    <source>
        <dbReference type="EMBL" id="GIT93721.1"/>
    </source>
</evidence>
<dbReference type="EMBL" id="BPFH01000001">
    <property type="protein sequence ID" value="GIT93721.1"/>
    <property type="molecule type" value="Genomic_DNA"/>
</dbReference>
<reference evidence="1 2" key="1">
    <citation type="submission" date="2021-05" db="EMBL/GenBank/DDBJ databases">
        <title>Bacteria Genome sequencing.</title>
        <authorList>
            <person name="Takabe Y."/>
            <person name="Nakajima Y."/>
            <person name="Suzuki S."/>
            <person name="Shiozaki T."/>
        </authorList>
    </citation>
    <scope>NUCLEOTIDE SEQUENCE [LARGE SCALE GENOMIC DNA]</scope>
    <source>
        <strain evidence="1 2">AI_62</strain>
    </source>
</reference>
<dbReference type="RefSeq" id="WP_255576091.1">
    <property type="nucleotide sequence ID" value="NZ_BPFH01000001.1"/>
</dbReference>
<protein>
    <recommendedName>
        <fullName evidence="3">DUF3768 domain-containing protein</fullName>
    </recommendedName>
</protein>
<dbReference type="InterPro" id="IPR022243">
    <property type="entry name" value="DUF3768"/>
</dbReference>
<proteinExistence type="predicted"/>
<gene>
    <name evidence="1" type="ORF">JANAI62_03440</name>
</gene>
<dbReference type="Pfam" id="PF12599">
    <property type="entry name" value="DUF3768"/>
    <property type="match status" value="1"/>
</dbReference>
<evidence type="ECO:0000313" key="2">
    <source>
        <dbReference type="Proteomes" id="UP000786693"/>
    </source>
</evidence>
<keyword evidence="2" id="KW-1185">Reference proteome</keyword>
<evidence type="ECO:0008006" key="3">
    <source>
        <dbReference type="Google" id="ProtNLM"/>
    </source>
</evidence>
<name>A0ABQ4NHG6_9RHOB</name>
<accession>A0ABQ4NHG6</accession>
<sequence>MSQQETTIIRSHNDRFRTGDQMIPGTVVMTQGLVAHLQATDIEQRDVVRIVQEYDDFTADNDPYGQHDFGVFELSGERCFWKLDLYDNDKQYFTPDPTNPTVTHRVLTIMLASDY</sequence>
<dbReference type="Proteomes" id="UP000786693">
    <property type="component" value="Unassembled WGS sequence"/>
</dbReference>
<comment type="caution">
    <text evidence="1">The sequence shown here is derived from an EMBL/GenBank/DDBJ whole genome shotgun (WGS) entry which is preliminary data.</text>
</comment>
<organism evidence="1 2">
    <name type="scientific">Jannaschia pagri</name>
    <dbReference type="NCBI Taxonomy" id="2829797"/>
    <lineage>
        <taxon>Bacteria</taxon>
        <taxon>Pseudomonadati</taxon>
        <taxon>Pseudomonadota</taxon>
        <taxon>Alphaproteobacteria</taxon>
        <taxon>Rhodobacterales</taxon>
        <taxon>Roseobacteraceae</taxon>
        <taxon>Jannaschia</taxon>
    </lineage>
</organism>